<accession>A0ABX5AZP0</accession>
<evidence type="ECO:0008006" key="3">
    <source>
        <dbReference type="Google" id="ProtNLM"/>
    </source>
</evidence>
<dbReference type="SUPFAM" id="SSF54909">
    <property type="entry name" value="Dimeric alpha+beta barrel"/>
    <property type="match status" value="1"/>
</dbReference>
<evidence type="ECO:0000313" key="2">
    <source>
        <dbReference type="Proteomes" id="UP000237755"/>
    </source>
</evidence>
<comment type="caution">
    <text evidence="1">The sequence shown here is derived from an EMBL/GenBank/DDBJ whole genome shotgun (WGS) entry which is preliminary data.</text>
</comment>
<dbReference type="Gene3D" id="3.30.70.1060">
    <property type="entry name" value="Dimeric alpha+beta barrel"/>
    <property type="match status" value="1"/>
</dbReference>
<protein>
    <recommendedName>
        <fullName evidence="3">YCII-related domain-containing protein</fullName>
    </recommendedName>
</protein>
<keyword evidence="2" id="KW-1185">Reference proteome</keyword>
<gene>
    <name evidence="1" type="ORF">GY24_01685</name>
</gene>
<reference evidence="1 2" key="1">
    <citation type="journal article" date="2008" name="Int. J. Syst. Evol. Microbiol.">
        <title>Leifsonia pindariensis sp. nov., isolated from the Pindari glacier of the Indian Himalayas, and emended description of the genus Leifsonia.</title>
        <authorList>
            <person name="Reddy G.S."/>
            <person name="Prabagaran S.R."/>
            <person name="Shivaji S."/>
        </authorList>
    </citation>
    <scope>NUCLEOTIDE SEQUENCE [LARGE SCALE GENOMIC DNA]</scope>
    <source>
        <strain evidence="1 2">PON 10</strain>
    </source>
</reference>
<name>A0ABX5AZP0_9MICO</name>
<dbReference type="Proteomes" id="UP000237755">
    <property type="component" value="Unassembled WGS sequence"/>
</dbReference>
<sequence>MSKFAVIYTSPETVESAVSNLSPEEEAASTQAWIEWSSRVGKNLADFGAPLGNGKHVAPSGVTDAPVGVSGYSFIEADSLDEAVAMMDGHPHLMTPGATIQVYEVLAVPGM</sequence>
<organism evidence="1 2">
    <name type="scientific">Microterricola pindariensis</name>
    <dbReference type="NCBI Taxonomy" id="478010"/>
    <lineage>
        <taxon>Bacteria</taxon>
        <taxon>Bacillati</taxon>
        <taxon>Actinomycetota</taxon>
        <taxon>Actinomycetes</taxon>
        <taxon>Micrococcales</taxon>
        <taxon>Microbacteriaceae</taxon>
        <taxon>Microterricola</taxon>
    </lineage>
</organism>
<proteinExistence type="predicted"/>
<evidence type="ECO:0000313" key="1">
    <source>
        <dbReference type="EMBL" id="PPL20282.1"/>
    </source>
</evidence>
<dbReference type="InterPro" id="IPR011008">
    <property type="entry name" value="Dimeric_a/b-barrel"/>
</dbReference>
<dbReference type="EMBL" id="MPZN01000003">
    <property type="protein sequence ID" value="PPL20282.1"/>
    <property type="molecule type" value="Genomic_DNA"/>
</dbReference>
<dbReference type="RefSeq" id="WP_104474078.1">
    <property type="nucleotide sequence ID" value="NZ_MPZN01000003.1"/>
</dbReference>